<evidence type="ECO:0000313" key="6">
    <source>
        <dbReference type="EMBL" id="SNQ48290.1"/>
    </source>
</evidence>
<dbReference type="InterPro" id="IPR017871">
    <property type="entry name" value="ABC_transporter-like_CS"/>
</dbReference>
<dbReference type="PANTHER" id="PTHR42788:SF2">
    <property type="entry name" value="ABC TRANSPORTER ATP-BINDING PROTEIN"/>
    <property type="match status" value="1"/>
</dbReference>
<protein>
    <submittedName>
        <fullName evidence="6">ABC-type nitrate/sulfonate/bicarbonate transport system, ATPase component</fullName>
    </submittedName>
</protein>
<dbReference type="GO" id="GO:0005524">
    <property type="term" value="F:ATP binding"/>
    <property type="evidence" value="ECO:0007669"/>
    <property type="project" value="UniProtKB-KW"/>
</dbReference>
<dbReference type="RefSeq" id="WP_243407540.1">
    <property type="nucleotide sequence ID" value="NZ_FZMO01000151.1"/>
</dbReference>
<evidence type="ECO:0000313" key="7">
    <source>
        <dbReference type="Proteomes" id="UP000234331"/>
    </source>
</evidence>
<dbReference type="GO" id="GO:0016887">
    <property type="term" value="F:ATP hydrolysis activity"/>
    <property type="evidence" value="ECO:0007669"/>
    <property type="project" value="InterPro"/>
</dbReference>
<accession>A0A2I2KRK6</accession>
<dbReference type="SUPFAM" id="SSF52540">
    <property type="entry name" value="P-loop containing nucleoside triphosphate hydrolases"/>
    <property type="match status" value="1"/>
</dbReference>
<proteinExistence type="predicted"/>
<dbReference type="Pfam" id="PF00005">
    <property type="entry name" value="ABC_tran"/>
    <property type="match status" value="1"/>
</dbReference>
<evidence type="ECO:0000256" key="1">
    <source>
        <dbReference type="ARBA" id="ARBA00022448"/>
    </source>
</evidence>
<keyword evidence="2" id="KW-0547">Nucleotide-binding</keyword>
<evidence type="ECO:0000256" key="4">
    <source>
        <dbReference type="SAM" id="MobiDB-lite"/>
    </source>
</evidence>
<dbReference type="AlphaFoldDB" id="A0A2I2KRK6"/>
<organism evidence="6 7">
    <name type="scientific">Frankia canadensis</name>
    <dbReference type="NCBI Taxonomy" id="1836972"/>
    <lineage>
        <taxon>Bacteria</taxon>
        <taxon>Bacillati</taxon>
        <taxon>Actinomycetota</taxon>
        <taxon>Actinomycetes</taxon>
        <taxon>Frankiales</taxon>
        <taxon>Frankiaceae</taxon>
        <taxon>Frankia</taxon>
    </lineage>
</organism>
<evidence type="ECO:0000259" key="5">
    <source>
        <dbReference type="PROSITE" id="PS50893"/>
    </source>
</evidence>
<dbReference type="CDD" id="cd03293">
    <property type="entry name" value="ABC_NrtD_SsuB_transporters"/>
    <property type="match status" value="1"/>
</dbReference>
<reference evidence="6 7" key="1">
    <citation type="submission" date="2017-06" db="EMBL/GenBank/DDBJ databases">
        <authorList>
            <person name="Kim H.J."/>
            <person name="Triplett B.A."/>
        </authorList>
    </citation>
    <scope>NUCLEOTIDE SEQUENCE [LARGE SCALE GENOMIC DNA]</scope>
    <source>
        <strain evidence="6">FRACA_ARgP5</strain>
    </source>
</reference>
<dbReference type="PROSITE" id="PS50893">
    <property type="entry name" value="ABC_TRANSPORTER_2"/>
    <property type="match status" value="1"/>
</dbReference>
<feature type="region of interest" description="Disordered" evidence="4">
    <location>
        <begin position="1"/>
        <end position="28"/>
    </location>
</feature>
<dbReference type="EMBL" id="FZMO01000151">
    <property type="protein sequence ID" value="SNQ48290.1"/>
    <property type="molecule type" value="Genomic_DNA"/>
</dbReference>
<dbReference type="InterPro" id="IPR050166">
    <property type="entry name" value="ABC_transporter_ATP-bind"/>
</dbReference>
<dbReference type="PROSITE" id="PS00211">
    <property type="entry name" value="ABC_TRANSPORTER_1"/>
    <property type="match status" value="1"/>
</dbReference>
<gene>
    <name evidence="6" type="ORF">FRACA_2340006</name>
</gene>
<keyword evidence="7" id="KW-1185">Reference proteome</keyword>
<dbReference type="SMART" id="SM00382">
    <property type="entry name" value="AAA"/>
    <property type="match status" value="1"/>
</dbReference>
<dbReference type="InterPro" id="IPR027417">
    <property type="entry name" value="P-loop_NTPase"/>
</dbReference>
<keyword evidence="3" id="KW-0067">ATP-binding</keyword>
<dbReference type="Gene3D" id="3.40.50.300">
    <property type="entry name" value="P-loop containing nucleotide triphosphate hydrolases"/>
    <property type="match status" value="1"/>
</dbReference>
<dbReference type="PANTHER" id="PTHR42788">
    <property type="entry name" value="TAURINE IMPORT ATP-BINDING PROTEIN-RELATED"/>
    <property type="match status" value="1"/>
</dbReference>
<keyword evidence="1" id="KW-0813">Transport</keyword>
<evidence type="ECO:0000256" key="2">
    <source>
        <dbReference type="ARBA" id="ARBA00022741"/>
    </source>
</evidence>
<dbReference type="InterPro" id="IPR003593">
    <property type="entry name" value="AAA+_ATPase"/>
</dbReference>
<dbReference type="Proteomes" id="UP000234331">
    <property type="component" value="Unassembled WGS sequence"/>
</dbReference>
<feature type="domain" description="ABC transporter" evidence="5">
    <location>
        <begin position="30"/>
        <end position="258"/>
    </location>
</feature>
<sequence>MFARRRENGPVPGATAPPRPVSGPGSGGGIELAGVGRRFGDLVAVDGVDLSVPAGTRLGIVGPSGCGKSTVLSMVSGLTEPDAGRIDVLGAIDASGRLAACAWMPQHDLLLPWRGVLANARIPLENQGLTRQEASRRVRPLLDRFGLGAFADHRPAALSGGMRQRVSFLRTVVAGKPVLLLDEPFGALDSITRADLQDWLRAMLADEPRTVLLVTHDVEEALLLCDRVAVMSDRPGRIVATVDVAPYAGTGAAARRARLADPGFVALRETVLAHLEAARSPESALPAAADR</sequence>
<evidence type="ECO:0000256" key="3">
    <source>
        <dbReference type="ARBA" id="ARBA00022840"/>
    </source>
</evidence>
<dbReference type="InterPro" id="IPR003439">
    <property type="entry name" value="ABC_transporter-like_ATP-bd"/>
</dbReference>
<name>A0A2I2KRK6_9ACTN</name>